<evidence type="ECO:0000313" key="5">
    <source>
        <dbReference type="EMBL" id="CAF1433186.1"/>
    </source>
</evidence>
<sequence>MDSQWHIRQQVEFLSSPTSIHYHRIEKYSSIVDGVRRIRRVLGGDHQSENERLLRACCRNDIDAVQWLFDNIDTDSIDLKTGINRSALHEAVLNRDGRPLVRLLFQYGADPKQRDSLGRTPIHYAASCGHLVIMIDLIDFSRVSVSTLIDIDGRCPLMYACGEGHLSVCQWLVEHGYADYHRKDDRGRSCIAYASRAGHAEIVEWFLSILPPESTNTGWHPLHYACSAGHLNVVKVLLQYDQHCGHVITHSGHSALFMAMHSTKNTIEMVKCLLDSNSSLDLTSQDIHDLNCDKSLILLFAQRRHSFYFLFAIIEKMNYPLSLIRLLLLSEHNYCKEDLLSISQYQSFISQHFRNPLKLKQITRCLIRKSLDRSNKIDLLEINQNLKKYLRFEYFD</sequence>
<feature type="repeat" description="ANK" evidence="3">
    <location>
        <begin position="83"/>
        <end position="116"/>
    </location>
</feature>
<dbReference type="Proteomes" id="UP000681720">
    <property type="component" value="Unassembled WGS sequence"/>
</dbReference>
<evidence type="ECO:0000313" key="8">
    <source>
        <dbReference type="EMBL" id="CAF3889750.1"/>
    </source>
</evidence>
<protein>
    <recommendedName>
        <fullName evidence="4">SOCS box domain-containing protein</fullName>
    </recommendedName>
</protein>
<dbReference type="Proteomes" id="UP000676336">
    <property type="component" value="Unassembled WGS sequence"/>
</dbReference>
<dbReference type="Proteomes" id="UP000663824">
    <property type="component" value="Unassembled WGS sequence"/>
</dbReference>
<dbReference type="Pfam" id="PF07525">
    <property type="entry name" value="SOCS_box"/>
    <property type="match status" value="1"/>
</dbReference>
<accession>A0A816KG28</accession>
<dbReference type="AlphaFoldDB" id="A0A816KG28"/>
<evidence type="ECO:0000313" key="6">
    <source>
        <dbReference type="EMBL" id="CAF1483871.1"/>
    </source>
</evidence>
<evidence type="ECO:0000256" key="3">
    <source>
        <dbReference type="PROSITE-ProRule" id="PRU00023"/>
    </source>
</evidence>
<dbReference type="Gene3D" id="1.25.40.20">
    <property type="entry name" value="Ankyrin repeat-containing domain"/>
    <property type="match status" value="2"/>
</dbReference>
<dbReference type="EMBL" id="CAJOBJ010005434">
    <property type="protein sequence ID" value="CAF4031269.1"/>
    <property type="molecule type" value="Genomic_DNA"/>
</dbReference>
<dbReference type="Pfam" id="PF12796">
    <property type="entry name" value="Ank_2"/>
    <property type="match status" value="2"/>
</dbReference>
<evidence type="ECO:0000313" key="10">
    <source>
        <dbReference type="EMBL" id="CAF4031269.1"/>
    </source>
</evidence>
<feature type="repeat" description="ANK" evidence="3">
    <location>
        <begin position="217"/>
        <end position="239"/>
    </location>
</feature>
<dbReference type="PANTHER" id="PTHR24126:SF14">
    <property type="entry name" value="ANK_REP_REGION DOMAIN-CONTAINING PROTEIN"/>
    <property type="match status" value="1"/>
</dbReference>
<feature type="repeat" description="ANK" evidence="3">
    <location>
        <begin position="152"/>
        <end position="176"/>
    </location>
</feature>
<dbReference type="EMBL" id="CAJNOW010006408">
    <property type="protein sequence ID" value="CAF1483871.1"/>
    <property type="molecule type" value="Genomic_DNA"/>
</dbReference>
<keyword evidence="2 3" id="KW-0040">ANK repeat</keyword>
<dbReference type="PANTHER" id="PTHR24126">
    <property type="entry name" value="ANKYRIN REPEAT, PH AND SEC7 DOMAIN CONTAINING PROTEIN SECG-RELATED"/>
    <property type="match status" value="1"/>
</dbReference>
<dbReference type="Proteomes" id="UP000681967">
    <property type="component" value="Unassembled WGS sequence"/>
</dbReference>
<dbReference type="EMBL" id="CAJNRE010000021">
    <property type="protein sequence ID" value="CAF1904325.1"/>
    <property type="molecule type" value="Genomic_DNA"/>
</dbReference>
<evidence type="ECO:0000313" key="11">
    <source>
        <dbReference type="Proteomes" id="UP000663824"/>
    </source>
</evidence>
<dbReference type="InterPro" id="IPR036770">
    <property type="entry name" value="Ankyrin_rpt-contain_sf"/>
</dbReference>
<dbReference type="EMBL" id="CAJOBI010004618">
    <property type="protein sequence ID" value="CAF4007549.1"/>
    <property type="molecule type" value="Genomic_DNA"/>
</dbReference>
<keyword evidence="1" id="KW-0677">Repeat</keyword>
<evidence type="ECO:0000256" key="2">
    <source>
        <dbReference type="ARBA" id="ARBA00023043"/>
    </source>
</evidence>
<evidence type="ECO:0000313" key="9">
    <source>
        <dbReference type="EMBL" id="CAF4007549.1"/>
    </source>
</evidence>
<dbReference type="SUPFAM" id="SSF48403">
    <property type="entry name" value="Ankyrin repeat"/>
    <property type="match status" value="1"/>
</dbReference>
<dbReference type="InterPro" id="IPR002110">
    <property type="entry name" value="Ankyrin_rpt"/>
</dbReference>
<comment type="caution">
    <text evidence="7">The sequence shown here is derived from an EMBL/GenBank/DDBJ whole genome shotgun (WGS) entry which is preliminary data.</text>
</comment>
<dbReference type="SMART" id="SM00248">
    <property type="entry name" value="ANK"/>
    <property type="match status" value="7"/>
</dbReference>
<proteinExistence type="predicted"/>
<dbReference type="EMBL" id="CAJNOV010011005">
    <property type="protein sequence ID" value="CAF1433186.1"/>
    <property type="molecule type" value="Genomic_DNA"/>
</dbReference>
<name>A0A816KG28_9BILA</name>
<dbReference type="InterPro" id="IPR001496">
    <property type="entry name" value="SOCS_box"/>
</dbReference>
<dbReference type="PROSITE" id="PS50088">
    <property type="entry name" value="ANK_REPEAT"/>
    <property type="match status" value="3"/>
</dbReference>
<evidence type="ECO:0000313" key="7">
    <source>
        <dbReference type="EMBL" id="CAF1904325.1"/>
    </source>
</evidence>
<dbReference type="Proteomes" id="UP000663855">
    <property type="component" value="Unassembled WGS sequence"/>
</dbReference>
<evidence type="ECO:0000256" key="1">
    <source>
        <dbReference type="ARBA" id="ARBA00022737"/>
    </source>
</evidence>
<feature type="domain" description="SOCS box" evidence="4">
    <location>
        <begin position="355"/>
        <end position="390"/>
    </location>
</feature>
<dbReference type="PROSITE" id="PS50297">
    <property type="entry name" value="ANK_REP_REGION"/>
    <property type="match status" value="3"/>
</dbReference>
<dbReference type="EMBL" id="CAJOBH010002094">
    <property type="protein sequence ID" value="CAF3889750.1"/>
    <property type="molecule type" value="Genomic_DNA"/>
</dbReference>
<reference evidence="7" key="1">
    <citation type="submission" date="2021-02" db="EMBL/GenBank/DDBJ databases">
        <authorList>
            <person name="Nowell W R."/>
        </authorList>
    </citation>
    <scope>NUCLEOTIDE SEQUENCE</scope>
</reference>
<gene>
    <name evidence="8" type="ORF">BYL167_LOCUS7891</name>
    <name evidence="5" type="ORF">CJN711_LOCUS23685</name>
    <name evidence="10" type="ORF">GIL414_LOCUS13411</name>
    <name evidence="6" type="ORF">KQP761_LOCUS13719</name>
    <name evidence="7" type="ORF">MBJ925_LOCUS315</name>
    <name evidence="9" type="ORF">SMN809_LOCUS12287</name>
</gene>
<evidence type="ECO:0000259" key="4">
    <source>
        <dbReference type="Pfam" id="PF07525"/>
    </source>
</evidence>
<dbReference type="Proteomes" id="UP000663834">
    <property type="component" value="Unassembled WGS sequence"/>
</dbReference>
<organism evidence="7 11">
    <name type="scientific">Rotaria magnacalcarata</name>
    <dbReference type="NCBI Taxonomy" id="392030"/>
    <lineage>
        <taxon>Eukaryota</taxon>
        <taxon>Metazoa</taxon>
        <taxon>Spiralia</taxon>
        <taxon>Gnathifera</taxon>
        <taxon>Rotifera</taxon>
        <taxon>Eurotatoria</taxon>
        <taxon>Bdelloidea</taxon>
        <taxon>Philodinida</taxon>
        <taxon>Philodinidae</taxon>
        <taxon>Rotaria</taxon>
    </lineage>
</organism>
<dbReference type="OrthoDB" id="194358at2759"/>